<sequence length="314" mass="36529">MKNSMTYIQLLNETLHCYANKGSLEAYTYIMEHAKGIVGNEAQIYNFKYALAGAAGLEEEAMHVMKEAIIEKGFWYGNEYLITDDDLKSLHKFEEFHKMVQLCKEREELAKKTERADVKFIDGKKKEKLFIAMHGDQENIAIVEPYWKSVLDQDYTLALPQSSQIQFSDGFVWDDIHRGKEELKEHYVTFIENHTVESLIIGGFSAGARVALYTILQKNIDVDGFIFVAPWLPEVDEWNELLEVLQNKNIKGYIVCGDQDEDCFECTQQFVQLLRDKNIEHEFKVVPNLNHDYPKDFDELLKEAIEYIDDKNNK</sequence>
<dbReference type="InterPro" id="IPR054527">
    <property type="entry name" value="BCE_2095-like_N"/>
</dbReference>
<reference evidence="3 4" key="1">
    <citation type="submission" date="2017-09" db="EMBL/GenBank/DDBJ databases">
        <title>Large-scale bioinformatics analysis of Bacillus genomes uncovers conserved roles of natural products in bacterial physiology.</title>
        <authorList>
            <consortium name="Agbiome Team Llc"/>
            <person name="Bleich R.M."/>
            <person name="Grubbs K.J."/>
            <person name="Santa Maria K.C."/>
            <person name="Allen S.E."/>
            <person name="Farag S."/>
            <person name="Shank E.A."/>
            <person name="Bowers A."/>
        </authorList>
    </citation>
    <scope>NUCLEOTIDE SEQUENCE [LARGE SCALE GENOMIC DNA]</scope>
    <source>
        <strain evidence="3 4">AFS065610</strain>
    </source>
</reference>
<dbReference type="Pfam" id="PF22316">
    <property type="entry name" value="ABhydrolase-like_N"/>
    <property type="match status" value="1"/>
</dbReference>
<dbReference type="SUPFAM" id="SSF53474">
    <property type="entry name" value="alpha/beta-Hydrolases"/>
    <property type="match status" value="1"/>
</dbReference>
<evidence type="ECO:0000313" key="4">
    <source>
        <dbReference type="Proteomes" id="UP000223472"/>
    </source>
</evidence>
<feature type="domain" description="Phospholipase/carboxylesterase/thioesterase" evidence="1">
    <location>
        <begin position="196"/>
        <end position="306"/>
    </location>
</feature>
<feature type="domain" description="BCE-2095-like N-terminal" evidence="2">
    <location>
        <begin position="6"/>
        <end position="111"/>
    </location>
</feature>
<dbReference type="Pfam" id="PF02230">
    <property type="entry name" value="Abhydrolase_2"/>
    <property type="match status" value="1"/>
</dbReference>
<gene>
    <name evidence="3" type="ORF">COM27_04485</name>
</gene>
<dbReference type="EMBL" id="NVIY01000008">
    <property type="protein sequence ID" value="PGD38813.1"/>
    <property type="molecule type" value="Genomic_DNA"/>
</dbReference>
<dbReference type="Gene3D" id="3.40.50.1820">
    <property type="entry name" value="alpha/beta hydrolase"/>
    <property type="match status" value="1"/>
</dbReference>
<comment type="caution">
    <text evidence="3">The sequence shown here is derived from an EMBL/GenBank/DDBJ whole genome shotgun (WGS) entry which is preliminary data.</text>
</comment>
<dbReference type="GO" id="GO:0016787">
    <property type="term" value="F:hydrolase activity"/>
    <property type="evidence" value="ECO:0007669"/>
    <property type="project" value="UniProtKB-KW"/>
</dbReference>
<evidence type="ECO:0000313" key="3">
    <source>
        <dbReference type="EMBL" id="PGD38813.1"/>
    </source>
</evidence>
<dbReference type="RefSeq" id="WP_098707369.1">
    <property type="nucleotide sequence ID" value="NZ_JASDBZ010000008.1"/>
</dbReference>
<evidence type="ECO:0000259" key="1">
    <source>
        <dbReference type="Pfam" id="PF02230"/>
    </source>
</evidence>
<keyword evidence="3" id="KW-0378">Hydrolase</keyword>
<dbReference type="Proteomes" id="UP000223472">
    <property type="component" value="Unassembled WGS sequence"/>
</dbReference>
<dbReference type="InterPro" id="IPR029058">
    <property type="entry name" value="AB_hydrolase_fold"/>
</dbReference>
<dbReference type="AlphaFoldDB" id="A0A2B6HAD3"/>
<dbReference type="InterPro" id="IPR003140">
    <property type="entry name" value="PLipase/COase/thioEstase"/>
</dbReference>
<organism evidence="3 4">
    <name type="scientific">Bacillus wiedmannii</name>
    <dbReference type="NCBI Taxonomy" id="1890302"/>
    <lineage>
        <taxon>Bacteria</taxon>
        <taxon>Bacillati</taxon>
        <taxon>Bacillota</taxon>
        <taxon>Bacilli</taxon>
        <taxon>Bacillales</taxon>
        <taxon>Bacillaceae</taxon>
        <taxon>Bacillus</taxon>
        <taxon>Bacillus cereus group</taxon>
    </lineage>
</organism>
<protein>
    <submittedName>
        <fullName evidence="3">Alpha/beta hydrolase</fullName>
    </submittedName>
</protein>
<evidence type="ECO:0000259" key="2">
    <source>
        <dbReference type="Pfam" id="PF22316"/>
    </source>
</evidence>
<accession>A0A2B6HAD3</accession>
<proteinExistence type="predicted"/>
<name>A0A2B6HAD3_9BACI</name>